<evidence type="ECO:0000256" key="1">
    <source>
        <dbReference type="ARBA" id="ARBA00022741"/>
    </source>
</evidence>
<proteinExistence type="predicted"/>
<feature type="domain" description="AIG1-type G" evidence="3">
    <location>
        <begin position="14"/>
        <end position="143"/>
    </location>
</feature>
<dbReference type="GeneID" id="24098768"/>
<organism evidence="4 5">
    <name type="scientific">Fibroporia radiculosa</name>
    <dbReference type="NCBI Taxonomy" id="599839"/>
    <lineage>
        <taxon>Eukaryota</taxon>
        <taxon>Fungi</taxon>
        <taxon>Dikarya</taxon>
        <taxon>Basidiomycota</taxon>
        <taxon>Agaricomycotina</taxon>
        <taxon>Agaricomycetes</taxon>
        <taxon>Polyporales</taxon>
        <taxon>Fibroporiaceae</taxon>
        <taxon>Fibroporia</taxon>
    </lineage>
</organism>
<dbReference type="GO" id="GO:0005525">
    <property type="term" value="F:GTP binding"/>
    <property type="evidence" value="ECO:0007669"/>
    <property type="project" value="InterPro"/>
</dbReference>
<feature type="region of interest" description="Disordered" evidence="2">
    <location>
        <begin position="207"/>
        <end position="233"/>
    </location>
</feature>
<dbReference type="HOGENOM" id="CLU_018003_2_1_1"/>
<gene>
    <name evidence="4" type="ORF">FIBRA_06006</name>
</gene>
<dbReference type="SUPFAM" id="SSF52540">
    <property type="entry name" value="P-loop containing nucleoside triphosphate hydrolases"/>
    <property type="match status" value="1"/>
</dbReference>
<dbReference type="OrthoDB" id="8954335at2759"/>
<dbReference type="AlphaFoldDB" id="J4HYF6"/>
<evidence type="ECO:0000313" key="4">
    <source>
        <dbReference type="EMBL" id="CCM03857.1"/>
    </source>
</evidence>
<dbReference type="InterPro" id="IPR027417">
    <property type="entry name" value="P-loop_NTPase"/>
</dbReference>
<dbReference type="EMBL" id="HE797130">
    <property type="protein sequence ID" value="CCM03857.1"/>
    <property type="molecule type" value="Genomic_DNA"/>
</dbReference>
<keyword evidence="1" id="KW-0547">Nucleotide-binding</keyword>
<evidence type="ECO:0000259" key="3">
    <source>
        <dbReference type="Pfam" id="PF04548"/>
    </source>
</evidence>
<dbReference type="InParanoid" id="J4HYF6"/>
<dbReference type="InterPro" id="IPR006703">
    <property type="entry name" value="G_AIG1"/>
</dbReference>
<name>J4HYF6_9APHY</name>
<accession>J4HYF6</accession>
<dbReference type="Gene3D" id="3.40.50.300">
    <property type="entry name" value="P-loop containing nucleotide triphosphate hydrolases"/>
    <property type="match status" value="1"/>
</dbReference>
<evidence type="ECO:0000313" key="5">
    <source>
        <dbReference type="Proteomes" id="UP000006352"/>
    </source>
</evidence>
<reference evidence="4 5" key="1">
    <citation type="journal article" date="2012" name="Appl. Environ. Microbiol.">
        <title>Short-read sequencing for genomic analysis of the brown rot fungus Fibroporia radiculosa.</title>
        <authorList>
            <person name="Tang J.D."/>
            <person name="Perkins A.D."/>
            <person name="Sonstegard T.S."/>
            <person name="Schroeder S.G."/>
            <person name="Burgess S.C."/>
            <person name="Diehl S.V."/>
        </authorList>
    </citation>
    <scope>NUCLEOTIDE SEQUENCE [LARGE SCALE GENOMIC DNA]</scope>
    <source>
        <strain evidence="4 5">TFFH 294</strain>
    </source>
</reference>
<dbReference type="RefSeq" id="XP_012183140.1">
    <property type="nucleotide sequence ID" value="XM_012327750.1"/>
</dbReference>
<dbReference type="Proteomes" id="UP000006352">
    <property type="component" value="Unassembled WGS sequence"/>
</dbReference>
<sequence>MPSDHPPTAEPKLIIIMGATGSGKSTFANLATGADFRVGHGLQSCTETIQQETLQLDNEVVTIIDTPGFDDTERPQADVLREIADFLKAEYENKTKVAGVVFTYRISDHRMSGVSLENYRLFRKICGDMAMENVAVVTTMWTSSNQTVGMRREKELSTNFFKDAIENNARMYRHDNTQESAKTILRDLMGRKSGALRVQVELVDQHKSIPETEAGTQLQSALDEEEKRHNEKLEEIERERQRLLSERESSKEKILQEMETERRVVQDRLSKVLSEKEKLRFMRANNAEKIQTPQVVVSAAPASESEPERPWWRRLCCF</sequence>
<protein>
    <recommendedName>
        <fullName evidence="3">AIG1-type G domain-containing protein</fullName>
    </recommendedName>
</protein>
<evidence type="ECO:0000256" key="2">
    <source>
        <dbReference type="SAM" id="MobiDB-lite"/>
    </source>
</evidence>
<dbReference type="CDD" id="cd00882">
    <property type="entry name" value="Ras_like_GTPase"/>
    <property type="match status" value="1"/>
</dbReference>
<dbReference type="STRING" id="599839.J4HYF6"/>
<dbReference type="Pfam" id="PF04548">
    <property type="entry name" value="AIG1"/>
    <property type="match status" value="1"/>
</dbReference>
<keyword evidence="5" id="KW-1185">Reference proteome</keyword>